<gene>
    <name evidence="1" type="ORF">AMORRO_LOCUS808</name>
</gene>
<dbReference type="PANTHER" id="PTHR33973">
    <property type="entry name" value="OS07G0153300 PROTEIN"/>
    <property type="match status" value="1"/>
</dbReference>
<evidence type="ECO:0000313" key="1">
    <source>
        <dbReference type="EMBL" id="CAG8449122.1"/>
    </source>
</evidence>
<proteinExistence type="predicted"/>
<comment type="caution">
    <text evidence="1">The sequence shown here is derived from an EMBL/GenBank/DDBJ whole genome shotgun (WGS) entry which is preliminary data.</text>
</comment>
<sequence>MVFAFFIKYLYKLILVTLKRSLIKSSLGKDQKIYFCKTFHSRFFPVKHSFEYPVLYLGVDLDLLERNKDSGGFLLGYNNKKTIFNINDDDYLGAINPRDIPISFGRKELKSIKEKLFWYISRHDISTEGFLRVELVTMPRLLNYAFNPVNFYFCYDLRNSLSVVVLEINNTFGEKHLHILDRDHNDNNATRIGYDMSFTTKRAFHVSPFNDRKGTYKVYCKDPASGYLDVRFVMHTDSSRDDDASDKKKFVATAVGHSYILNRLSLLYAMLTYPTEIFLTMPRILKEAYKLHYNKKLGIYHKPIPIEGTVVKLEPNSLDLYAQEIVVKYLSYLISQINELIYITINLPNFNKPPIKLQSDPNEPFSPFFHNSKHIILNLHDYTFFTNFVINQIPYRALILGYYEKAWDCNNLPLLFHFLFNLPGKRDDINTIHRDHKVRLNKYELMTAMLRRRYWRNILKDEESGGLKEKAEFDEILQNLWPPEGVDQDFIASVMQNDVCYDLRINAKINSHEDIAIAIRDLLAMDKEGKIVALFGYTHLYLFTIPSNNSIRHLSPIISKELHLFPFPPRYLPYENKEPILHPIDRFLFSSSYATSNMLIAPTATNVTVALANKVTKILERLKHIWMLLLMTSAYQLDSTFWQMITGFVNGPSGNPFLAEKWLWEGVIDILNNGKNYSEEGVNSKLCQEDKVNGKNKNLFEGWEVIYERIDGVEHLQLATTAPPMPKLPMVHVSTRNLNIESDKQQRLWYFMKCYRKVVLFRDDFDSETGSTTKS</sequence>
<evidence type="ECO:0000313" key="2">
    <source>
        <dbReference type="Proteomes" id="UP000789342"/>
    </source>
</evidence>
<reference evidence="1" key="1">
    <citation type="submission" date="2021-06" db="EMBL/GenBank/DDBJ databases">
        <authorList>
            <person name="Kallberg Y."/>
            <person name="Tangrot J."/>
            <person name="Rosling A."/>
        </authorList>
    </citation>
    <scope>NUCLEOTIDE SEQUENCE</scope>
    <source>
        <strain evidence="1">CL551</strain>
    </source>
</reference>
<dbReference type="Proteomes" id="UP000789342">
    <property type="component" value="Unassembled WGS sequence"/>
</dbReference>
<dbReference type="Pfam" id="PF07103">
    <property type="entry name" value="DUF1365"/>
    <property type="match status" value="1"/>
</dbReference>
<dbReference type="PANTHER" id="PTHR33973:SF4">
    <property type="entry name" value="OS07G0153300 PROTEIN"/>
    <property type="match status" value="1"/>
</dbReference>
<accession>A0A9N8VG30</accession>
<keyword evidence="2" id="KW-1185">Reference proteome</keyword>
<name>A0A9N8VG30_9GLOM</name>
<organism evidence="1 2">
    <name type="scientific">Acaulospora morrowiae</name>
    <dbReference type="NCBI Taxonomy" id="94023"/>
    <lineage>
        <taxon>Eukaryota</taxon>
        <taxon>Fungi</taxon>
        <taxon>Fungi incertae sedis</taxon>
        <taxon>Mucoromycota</taxon>
        <taxon>Glomeromycotina</taxon>
        <taxon>Glomeromycetes</taxon>
        <taxon>Diversisporales</taxon>
        <taxon>Acaulosporaceae</taxon>
        <taxon>Acaulospora</taxon>
    </lineage>
</organism>
<dbReference type="InterPro" id="IPR010775">
    <property type="entry name" value="DUF1365"/>
</dbReference>
<dbReference type="EMBL" id="CAJVPV010000257">
    <property type="protein sequence ID" value="CAG8449122.1"/>
    <property type="molecule type" value="Genomic_DNA"/>
</dbReference>
<dbReference type="OrthoDB" id="2373613at2759"/>
<protein>
    <submittedName>
        <fullName evidence="1">16596_t:CDS:1</fullName>
    </submittedName>
</protein>
<dbReference type="AlphaFoldDB" id="A0A9N8VG30"/>